<dbReference type="SUPFAM" id="SSF53659">
    <property type="entry name" value="Isocitrate/Isopropylmalate dehydrogenase-like"/>
    <property type="match status" value="1"/>
</dbReference>
<keyword evidence="9" id="KW-1185">Reference proteome</keyword>
<dbReference type="FunFam" id="3.40.718.10:FF:000019">
    <property type="entry name" value="Homoisocitrate dehydrogenase"/>
    <property type="match status" value="1"/>
</dbReference>
<evidence type="ECO:0000256" key="5">
    <source>
        <dbReference type="ARBA" id="ARBA00023002"/>
    </source>
</evidence>
<keyword evidence="3" id="KW-0479">Metal-binding</keyword>
<organism evidence="8 9">
    <name type="scientific">Phanerochaete sordida</name>
    <dbReference type="NCBI Taxonomy" id="48140"/>
    <lineage>
        <taxon>Eukaryota</taxon>
        <taxon>Fungi</taxon>
        <taxon>Dikarya</taxon>
        <taxon>Basidiomycota</taxon>
        <taxon>Agaricomycotina</taxon>
        <taxon>Agaricomycetes</taxon>
        <taxon>Polyporales</taxon>
        <taxon>Phanerochaetaceae</taxon>
        <taxon>Phanerochaete</taxon>
    </lineage>
</organism>
<dbReference type="GO" id="GO:0009085">
    <property type="term" value="P:lysine biosynthetic process"/>
    <property type="evidence" value="ECO:0007669"/>
    <property type="project" value="TreeGrafter"/>
</dbReference>
<evidence type="ECO:0000256" key="6">
    <source>
        <dbReference type="ARBA" id="ARBA00023027"/>
    </source>
</evidence>
<dbReference type="InterPro" id="IPR024084">
    <property type="entry name" value="IsoPropMal-DH-like_dom"/>
</dbReference>
<dbReference type="PANTHER" id="PTHR11835:SF48">
    <property type="entry name" value="HOMOISOCITRATE DEHYDROGENASE, MITOCHONDRIAL"/>
    <property type="match status" value="1"/>
</dbReference>
<evidence type="ECO:0000259" key="7">
    <source>
        <dbReference type="SMART" id="SM01329"/>
    </source>
</evidence>
<dbReference type="Proteomes" id="UP000703269">
    <property type="component" value="Unassembled WGS sequence"/>
</dbReference>
<evidence type="ECO:0000313" key="8">
    <source>
        <dbReference type="EMBL" id="GJE84907.1"/>
    </source>
</evidence>
<dbReference type="PROSITE" id="PS00470">
    <property type="entry name" value="IDH_IMDH"/>
    <property type="match status" value="1"/>
</dbReference>
<dbReference type="OrthoDB" id="10261637at2759"/>
<evidence type="ECO:0000256" key="3">
    <source>
        <dbReference type="ARBA" id="ARBA00022723"/>
    </source>
</evidence>
<dbReference type="GO" id="GO:0047046">
    <property type="term" value="F:homoisocitrate dehydrogenase activity"/>
    <property type="evidence" value="ECO:0007669"/>
    <property type="project" value="TreeGrafter"/>
</dbReference>
<dbReference type="InterPro" id="IPR019818">
    <property type="entry name" value="IsoCit/isopropylmalate_DH_CS"/>
</dbReference>
<gene>
    <name evidence="8" type="ORF">PsYK624_009830</name>
</gene>
<dbReference type="AlphaFoldDB" id="A0A9P3FXF1"/>
<comment type="caution">
    <text evidence="8">The sequence shown here is derived from an EMBL/GenBank/DDBJ whole genome shotgun (WGS) entry which is preliminary data.</text>
</comment>
<reference evidence="8 9" key="1">
    <citation type="submission" date="2021-08" db="EMBL/GenBank/DDBJ databases">
        <title>Draft Genome Sequence of Phanerochaete sordida strain YK-624.</title>
        <authorList>
            <person name="Mori T."/>
            <person name="Dohra H."/>
            <person name="Suzuki T."/>
            <person name="Kawagishi H."/>
            <person name="Hirai H."/>
        </authorList>
    </citation>
    <scope>NUCLEOTIDE SEQUENCE [LARGE SCALE GENOMIC DNA]</scope>
    <source>
        <strain evidence="8 9">YK-624</strain>
    </source>
</reference>
<dbReference type="GO" id="GO:0006099">
    <property type="term" value="P:tricarboxylic acid cycle"/>
    <property type="evidence" value="ECO:0007669"/>
    <property type="project" value="TreeGrafter"/>
</dbReference>
<protein>
    <submittedName>
        <fullName evidence="8">Homoisocitrate dehydrogenase</fullName>
    </submittedName>
</protein>
<keyword evidence="6" id="KW-0520">NAD</keyword>
<dbReference type="Pfam" id="PF00180">
    <property type="entry name" value="Iso_dh"/>
    <property type="match status" value="1"/>
</dbReference>
<dbReference type="GO" id="GO:0051287">
    <property type="term" value="F:NAD binding"/>
    <property type="evidence" value="ECO:0007669"/>
    <property type="project" value="InterPro"/>
</dbReference>
<sequence length="362" mass="39147">MAFRLPVRRALSTAAASRSSLKIGLVPADGIGREVIPAARQAIEALGSDVPKPEFVELLAGFELFTRTGTALPEETVQALKESDCALFGAVSSPSRRVTGYSSPIVGLRKILDLYANVRPVISVAPTPEEKPSVDLIVVRENTECLYVKQEEMTPTENGREARATRLITERASRRIGEMAFELAKARQRKHVTIIHKSNVLSITDGLFRETVRSVPRLHEGKYDDVEIAEQLVDSAVYRLFREPHIYDVMVAPNLYGDIISDAAAALVGSLGLVPSVNAGDNFVMGEPVHGSAPDIAGQGIANPIASIRSAALMLRHLGYGAPADRLDKAVDEVIREGQVLTPDLGGKSKTQEVVDAILKRI</sequence>
<evidence type="ECO:0000256" key="1">
    <source>
        <dbReference type="ARBA" id="ARBA00001946"/>
    </source>
</evidence>
<dbReference type="GO" id="GO:0000287">
    <property type="term" value="F:magnesium ion binding"/>
    <property type="evidence" value="ECO:0007669"/>
    <property type="project" value="InterPro"/>
</dbReference>
<keyword evidence="5" id="KW-0560">Oxidoreductase</keyword>
<comment type="cofactor">
    <cofactor evidence="1">
        <name>Mg(2+)</name>
        <dbReference type="ChEBI" id="CHEBI:18420"/>
    </cofactor>
</comment>
<dbReference type="GO" id="GO:0005739">
    <property type="term" value="C:mitochondrion"/>
    <property type="evidence" value="ECO:0007669"/>
    <property type="project" value="TreeGrafter"/>
</dbReference>
<dbReference type="SMART" id="SM01329">
    <property type="entry name" value="Iso_dh"/>
    <property type="match status" value="1"/>
</dbReference>
<dbReference type="GO" id="GO:0004449">
    <property type="term" value="F:isocitrate dehydrogenase (NAD+) activity"/>
    <property type="evidence" value="ECO:0007669"/>
    <property type="project" value="TreeGrafter"/>
</dbReference>
<proteinExistence type="inferred from homology"/>
<keyword evidence="4" id="KW-0460">Magnesium</keyword>
<evidence type="ECO:0000313" key="9">
    <source>
        <dbReference type="Proteomes" id="UP000703269"/>
    </source>
</evidence>
<evidence type="ECO:0000256" key="2">
    <source>
        <dbReference type="ARBA" id="ARBA00007769"/>
    </source>
</evidence>
<dbReference type="EMBL" id="BPQB01000001">
    <property type="protein sequence ID" value="GJE84907.1"/>
    <property type="molecule type" value="Genomic_DNA"/>
</dbReference>
<evidence type="ECO:0000256" key="4">
    <source>
        <dbReference type="ARBA" id="ARBA00022842"/>
    </source>
</evidence>
<accession>A0A9P3FXF1</accession>
<dbReference type="PANTHER" id="PTHR11835">
    <property type="entry name" value="DECARBOXYLATING DEHYDROGENASES-ISOCITRATE, ISOPROPYLMALATE, TARTRATE"/>
    <property type="match status" value="1"/>
</dbReference>
<feature type="domain" description="Isopropylmalate dehydrogenase-like" evidence="7">
    <location>
        <begin position="22"/>
        <end position="358"/>
    </location>
</feature>
<dbReference type="Gene3D" id="3.40.718.10">
    <property type="entry name" value="Isopropylmalate Dehydrogenase"/>
    <property type="match status" value="1"/>
</dbReference>
<name>A0A9P3FXF1_9APHY</name>
<comment type="similarity">
    <text evidence="2">Belongs to the isocitrate and isopropylmalate dehydrogenases family.</text>
</comment>
<dbReference type="GO" id="GO:0006102">
    <property type="term" value="P:isocitrate metabolic process"/>
    <property type="evidence" value="ECO:0007669"/>
    <property type="project" value="TreeGrafter"/>
</dbReference>